<feature type="region of interest" description="Disordered" evidence="1">
    <location>
        <begin position="1"/>
        <end position="69"/>
    </location>
</feature>
<evidence type="ECO:0000313" key="3">
    <source>
        <dbReference type="RefSeq" id="XP_029656421.1"/>
    </source>
</evidence>
<gene>
    <name evidence="3" type="primary">LOC115230356</name>
</gene>
<reference evidence="3" key="1">
    <citation type="submission" date="2025-08" db="UniProtKB">
        <authorList>
            <consortium name="RefSeq"/>
        </authorList>
    </citation>
    <scope>IDENTIFICATION</scope>
</reference>
<dbReference type="AlphaFoldDB" id="A0A6P7U615"/>
<feature type="compositionally biased region" description="Basic residues" evidence="1">
    <location>
        <begin position="40"/>
        <end position="53"/>
    </location>
</feature>
<dbReference type="KEGG" id="osn:115230356"/>
<feature type="compositionally biased region" description="Polar residues" evidence="1">
    <location>
        <begin position="26"/>
        <end position="36"/>
    </location>
</feature>
<accession>A0A6P7U615</accession>
<protein>
    <submittedName>
        <fullName evidence="3">Uncharacterized protein LOC115230356</fullName>
    </submittedName>
</protein>
<sequence length="134" mass="15075">MSNVELEEGEIPEERTPPESAALGAQISSSNDKPNASTTNKKRNRGKRNKKKSTSVPEIPKNLNRKTPKTVKKKLNLSNKSIYVYLRNSKATNPRVKCKVSKVKSLTRISIKDECIDPSIDVCEDEVFVFLLCR</sequence>
<dbReference type="Proteomes" id="UP000515154">
    <property type="component" value="Unplaced"/>
</dbReference>
<dbReference type="RefSeq" id="XP_029656421.1">
    <property type="nucleotide sequence ID" value="XM_029800561.1"/>
</dbReference>
<keyword evidence="2" id="KW-1185">Reference proteome</keyword>
<name>A0A6P7U615_9MOLL</name>
<organism evidence="2 3">
    <name type="scientific">Octopus sinensis</name>
    <name type="common">East Asian common octopus</name>
    <dbReference type="NCBI Taxonomy" id="2607531"/>
    <lineage>
        <taxon>Eukaryota</taxon>
        <taxon>Metazoa</taxon>
        <taxon>Spiralia</taxon>
        <taxon>Lophotrochozoa</taxon>
        <taxon>Mollusca</taxon>
        <taxon>Cephalopoda</taxon>
        <taxon>Coleoidea</taxon>
        <taxon>Octopodiformes</taxon>
        <taxon>Octopoda</taxon>
        <taxon>Incirrata</taxon>
        <taxon>Octopodidae</taxon>
        <taxon>Octopus</taxon>
    </lineage>
</organism>
<evidence type="ECO:0000313" key="2">
    <source>
        <dbReference type="Proteomes" id="UP000515154"/>
    </source>
</evidence>
<proteinExistence type="predicted"/>
<feature type="compositionally biased region" description="Acidic residues" evidence="1">
    <location>
        <begin position="1"/>
        <end position="11"/>
    </location>
</feature>
<evidence type="ECO:0000256" key="1">
    <source>
        <dbReference type="SAM" id="MobiDB-lite"/>
    </source>
</evidence>